<comment type="subcellular location">
    <subcellularLocation>
        <location evidence="1">Cell inner membrane</location>
    </subcellularLocation>
</comment>
<proteinExistence type="predicted"/>
<dbReference type="NCBIfam" id="NF041515">
    <property type="entry name" value="GspC_delta"/>
    <property type="match status" value="1"/>
</dbReference>
<organism evidence="11">
    <name type="scientific">Geobacter sp. (strain M21)</name>
    <dbReference type="NCBI Taxonomy" id="443144"/>
    <lineage>
        <taxon>Bacteria</taxon>
        <taxon>Pseudomonadati</taxon>
        <taxon>Thermodesulfobacteriota</taxon>
        <taxon>Desulfuromonadia</taxon>
        <taxon>Geobacterales</taxon>
        <taxon>Geobacteraceae</taxon>
        <taxon>Geobacter</taxon>
    </lineage>
</organism>
<dbReference type="InterPro" id="IPR024961">
    <property type="entry name" value="T2SS_GspC_N"/>
</dbReference>
<protein>
    <submittedName>
        <fullName evidence="11">Type II secretory pathway component PulC-like protein</fullName>
    </submittedName>
</protein>
<dbReference type="EMBL" id="CP001661">
    <property type="protein sequence ID" value="ACT16685.1"/>
    <property type="molecule type" value="Genomic_DNA"/>
</dbReference>
<keyword evidence="6" id="KW-0653">Protein transport</keyword>
<evidence type="ECO:0000256" key="3">
    <source>
        <dbReference type="ARBA" id="ARBA00022475"/>
    </source>
</evidence>
<evidence type="ECO:0000256" key="2">
    <source>
        <dbReference type="ARBA" id="ARBA00022448"/>
    </source>
</evidence>
<name>C6E069_GEOSM</name>
<keyword evidence="8" id="KW-0472">Membrane</keyword>
<evidence type="ECO:0000313" key="11">
    <source>
        <dbReference type="EMBL" id="ACT16685.1"/>
    </source>
</evidence>
<evidence type="ECO:0000256" key="9">
    <source>
        <dbReference type="SAM" id="MobiDB-lite"/>
    </source>
</evidence>
<dbReference type="eggNOG" id="COG3031">
    <property type="taxonomic scope" value="Bacteria"/>
</dbReference>
<dbReference type="KEGG" id="gem:GM21_0611"/>
<evidence type="ECO:0000256" key="5">
    <source>
        <dbReference type="ARBA" id="ARBA00022692"/>
    </source>
</evidence>
<gene>
    <name evidence="11" type="ordered locus">GM21_0611</name>
</gene>
<reference evidence="11" key="1">
    <citation type="submission" date="2009-07" db="EMBL/GenBank/DDBJ databases">
        <title>Complete sequence of Geobacter sp. M21.</title>
        <authorList>
            <consortium name="US DOE Joint Genome Institute"/>
            <person name="Lucas S."/>
            <person name="Copeland A."/>
            <person name="Lapidus A."/>
            <person name="Glavina del Rio T."/>
            <person name="Dalin E."/>
            <person name="Tice H."/>
            <person name="Bruce D."/>
            <person name="Goodwin L."/>
            <person name="Pitluck S."/>
            <person name="Saunders E."/>
            <person name="Brettin T."/>
            <person name="Detter J.C."/>
            <person name="Han C."/>
            <person name="Larimer F."/>
            <person name="Land M."/>
            <person name="Hauser L."/>
            <person name="Kyrpides N."/>
            <person name="Ovchinnikova G."/>
            <person name="Lovley D."/>
        </authorList>
    </citation>
    <scope>NUCLEOTIDE SEQUENCE [LARGE SCALE GENOMIC DNA]</scope>
    <source>
        <strain evidence="11">M21</strain>
    </source>
</reference>
<dbReference type="Pfam" id="PF11356">
    <property type="entry name" value="T2SSC"/>
    <property type="match status" value="1"/>
</dbReference>
<keyword evidence="3" id="KW-1003">Cell membrane</keyword>
<evidence type="ECO:0000256" key="7">
    <source>
        <dbReference type="ARBA" id="ARBA00022989"/>
    </source>
</evidence>
<keyword evidence="4" id="KW-0997">Cell inner membrane</keyword>
<dbReference type="InterPro" id="IPR036034">
    <property type="entry name" value="PDZ_sf"/>
</dbReference>
<evidence type="ECO:0000259" key="10">
    <source>
        <dbReference type="Pfam" id="PF11356"/>
    </source>
</evidence>
<keyword evidence="5" id="KW-0812">Transmembrane</keyword>
<evidence type="ECO:0000256" key="4">
    <source>
        <dbReference type="ARBA" id="ARBA00022519"/>
    </source>
</evidence>
<dbReference type="GO" id="GO:0005886">
    <property type="term" value="C:plasma membrane"/>
    <property type="evidence" value="ECO:0007669"/>
    <property type="project" value="UniProtKB-SubCell"/>
</dbReference>
<dbReference type="GO" id="GO:0015031">
    <property type="term" value="P:protein transport"/>
    <property type="evidence" value="ECO:0007669"/>
    <property type="project" value="UniProtKB-KW"/>
</dbReference>
<feature type="region of interest" description="Disordered" evidence="9">
    <location>
        <begin position="170"/>
        <end position="189"/>
    </location>
</feature>
<keyword evidence="7" id="KW-1133">Transmembrane helix</keyword>
<dbReference type="Gene3D" id="2.30.42.10">
    <property type="match status" value="1"/>
</dbReference>
<accession>C6E069</accession>
<feature type="domain" description="Type II secretion system protein GspC N-terminal" evidence="10">
    <location>
        <begin position="16"/>
        <end position="160"/>
    </location>
</feature>
<evidence type="ECO:0000256" key="1">
    <source>
        <dbReference type="ARBA" id="ARBA00004533"/>
    </source>
</evidence>
<dbReference type="HOGENOM" id="CLU_955656_0_0_7"/>
<dbReference type="AlphaFoldDB" id="C6E069"/>
<dbReference type="OrthoDB" id="5447763at2"/>
<sequence>MPRWILPLNISLGLALIAVSALIAADLLSFKISGLYPRTAQKQAQAVAQAPGDAQDLLAFAPILERALFGKATQGKLSAILQPTAAPGQAAITVAPSVGDLTLLGTAVGSFRESFALVQKGSTHEERVFRLGDTVFSAGPLVSVKKDVAEILIGGKRVKILTPTAAAAAAAQPSPPLPSAPTGGLASSTGSGNYVVDQRALNAALDNIGQAMTDARLLPSMKDGKVEGFRASEVKPQGIFGTIGIRNGDVLLRMNDFPIDSPEKAIQSFASLKGQSRIKLDLVRDGQPTTFNYDIR</sequence>
<dbReference type="SUPFAM" id="SSF50156">
    <property type="entry name" value="PDZ domain-like"/>
    <property type="match status" value="1"/>
</dbReference>
<dbReference type="STRING" id="443144.GM21_0611"/>
<keyword evidence="2" id="KW-0813">Transport</keyword>
<evidence type="ECO:0000256" key="6">
    <source>
        <dbReference type="ARBA" id="ARBA00022927"/>
    </source>
</evidence>
<evidence type="ECO:0000256" key="8">
    <source>
        <dbReference type="ARBA" id="ARBA00023136"/>
    </source>
</evidence>